<protein>
    <recommendedName>
        <fullName evidence="3">DUF1858 domain-containing protein</fullName>
    </recommendedName>
</protein>
<keyword evidence="2" id="KW-1185">Reference proteome</keyword>
<reference evidence="1 2" key="1">
    <citation type="submission" date="2023-01" db="EMBL/GenBank/DDBJ databases">
        <authorList>
            <person name="Lee S.H."/>
            <person name="Jung H.S."/>
            <person name="Yun J.U."/>
        </authorList>
    </citation>
    <scope>NUCLEOTIDE SEQUENCE [LARGE SCALE GENOMIC DNA]</scope>
    <source>
        <strain evidence="1 2">CBA3646</strain>
    </source>
</reference>
<organism evidence="1 2">
    <name type="scientific">Peptoniphilus equinus</name>
    <dbReference type="NCBI Taxonomy" id="3016343"/>
    <lineage>
        <taxon>Bacteria</taxon>
        <taxon>Bacillati</taxon>
        <taxon>Bacillota</taxon>
        <taxon>Tissierellia</taxon>
        <taxon>Tissierellales</taxon>
        <taxon>Peptoniphilaceae</taxon>
        <taxon>Peptoniphilus</taxon>
    </lineage>
</organism>
<evidence type="ECO:0008006" key="3">
    <source>
        <dbReference type="Google" id="ProtNLM"/>
    </source>
</evidence>
<dbReference type="EMBL" id="CP115667">
    <property type="protein sequence ID" value="WBW50446.1"/>
    <property type="molecule type" value="Genomic_DNA"/>
</dbReference>
<evidence type="ECO:0000313" key="1">
    <source>
        <dbReference type="EMBL" id="WBW50446.1"/>
    </source>
</evidence>
<dbReference type="InterPro" id="IPR038062">
    <property type="entry name" value="ScdA-like_N_sf"/>
</dbReference>
<dbReference type="Proteomes" id="UP001210339">
    <property type="component" value="Chromosome"/>
</dbReference>
<name>A0ABY7QVR4_9FIRM</name>
<dbReference type="Gene3D" id="1.10.3910.10">
    <property type="entry name" value="SP0561-like"/>
    <property type="match status" value="1"/>
</dbReference>
<dbReference type="SUPFAM" id="SSF140683">
    <property type="entry name" value="SP0561-like"/>
    <property type="match status" value="1"/>
</dbReference>
<proteinExistence type="predicted"/>
<evidence type="ECO:0000313" key="2">
    <source>
        <dbReference type="Proteomes" id="UP001210339"/>
    </source>
</evidence>
<dbReference type="RefSeq" id="WP_271191978.1">
    <property type="nucleotide sequence ID" value="NZ_CP115667.1"/>
</dbReference>
<accession>A0ABY7QVR4</accession>
<sequence>MARHPECISILRDMRVGYIACSAFREEMLAKAVIVYGLDIHDVFRRLEAME</sequence>
<gene>
    <name evidence="1" type="ORF">O6R05_02575</name>
</gene>